<protein>
    <submittedName>
        <fullName evidence="1">DUF2946 family protein</fullName>
    </submittedName>
</protein>
<reference evidence="2" key="1">
    <citation type="journal article" date="2019" name="Int. J. Syst. Evol. Microbiol.">
        <title>The Global Catalogue of Microorganisms (GCM) 10K type strain sequencing project: providing services to taxonomists for standard genome sequencing and annotation.</title>
        <authorList>
            <consortium name="The Broad Institute Genomics Platform"/>
            <consortium name="The Broad Institute Genome Sequencing Center for Infectious Disease"/>
            <person name="Wu L."/>
            <person name="Ma J."/>
        </authorList>
    </citation>
    <scope>NUCLEOTIDE SEQUENCE [LARGE SCALE GENOMIC DNA]</scope>
    <source>
        <strain evidence="2">KCTC 42899</strain>
    </source>
</reference>
<keyword evidence="2" id="KW-1185">Reference proteome</keyword>
<dbReference type="InterPro" id="IPR021333">
    <property type="entry name" value="DUF2946"/>
</dbReference>
<evidence type="ECO:0000313" key="2">
    <source>
        <dbReference type="Proteomes" id="UP001595721"/>
    </source>
</evidence>
<dbReference type="RefSeq" id="WP_377741859.1">
    <property type="nucleotide sequence ID" value="NZ_JBHRXJ010000001.1"/>
</dbReference>
<evidence type="ECO:0000313" key="1">
    <source>
        <dbReference type="EMBL" id="MFC3526582.1"/>
    </source>
</evidence>
<comment type="caution">
    <text evidence="1">The sequence shown here is derived from an EMBL/GenBank/DDBJ whole genome shotgun (WGS) entry which is preliminary data.</text>
</comment>
<proteinExistence type="predicted"/>
<name>A0ABV7QZW1_9RHOB</name>
<dbReference type="EMBL" id="JBHRXJ010000001">
    <property type="protein sequence ID" value="MFC3526582.1"/>
    <property type="molecule type" value="Genomic_DNA"/>
</dbReference>
<gene>
    <name evidence="1" type="ORF">ACFOMH_00240</name>
</gene>
<organism evidence="1 2">
    <name type="scientific">Paracoccus mangrovi</name>
    <dbReference type="NCBI Taxonomy" id="1715645"/>
    <lineage>
        <taxon>Bacteria</taxon>
        <taxon>Pseudomonadati</taxon>
        <taxon>Pseudomonadota</taxon>
        <taxon>Alphaproteobacteria</taxon>
        <taxon>Rhodobacterales</taxon>
        <taxon>Paracoccaceae</taxon>
        <taxon>Paracoccus</taxon>
    </lineage>
</organism>
<dbReference type="Pfam" id="PF11162">
    <property type="entry name" value="DUF2946"/>
    <property type="match status" value="1"/>
</dbReference>
<dbReference type="Proteomes" id="UP001595721">
    <property type="component" value="Unassembled WGS sequence"/>
</dbReference>
<accession>A0ABV7QZW1</accession>
<sequence>MNGRNDIGPARRRAVARARGGMHPLRWLLVVPFLLLSLVSQGTMLTQDAQGGVTVVLCSGDGLVEMVLDPDGGLRDKAPGSAHQPCDWSLHAQAAMAHADAALRVPLEPPILQNFRPAPPDHLRRAEILAPSARGPPSVV</sequence>